<reference evidence="11 12" key="1">
    <citation type="submission" date="2020-08" db="EMBL/GenBank/DDBJ databases">
        <title>Genomic Encyclopedia of Type Strains, Phase IV (KMG-IV): sequencing the most valuable type-strain genomes for metagenomic binning, comparative biology and taxonomic classification.</title>
        <authorList>
            <person name="Goeker M."/>
        </authorList>
    </citation>
    <scope>NUCLEOTIDE SEQUENCE [LARGE SCALE GENOMIC DNA]</scope>
    <source>
        <strain evidence="11 12">DSM 23447</strain>
    </source>
</reference>
<feature type="binding site" evidence="9">
    <location>
        <position position="99"/>
    </location>
    <ligand>
        <name>Mg(2+)</name>
        <dbReference type="ChEBI" id="CHEBI:18420"/>
        <label>1</label>
    </ligand>
</feature>
<comment type="caution">
    <text evidence="11">The sequence shown here is derived from an EMBL/GenBank/DDBJ whole genome shotgun (WGS) entry which is preliminary data.</text>
</comment>
<comment type="subunit">
    <text evidence="4">Homodimer.</text>
</comment>
<comment type="catalytic activity">
    <reaction evidence="1">
        <text>GDP-alpha-D-mannose + H2O = alpha-D-mannose 1-phosphate + GMP + 2 H(+)</text>
        <dbReference type="Rhea" id="RHEA:27978"/>
        <dbReference type="ChEBI" id="CHEBI:15377"/>
        <dbReference type="ChEBI" id="CHEBI:15378"/>
        <dbReference type="ChEBI" id="CHEBI:57527"/>
        <dbReference type="ChEBI" id="CHEBI:58115"/>
        <dbReference type="ChEBI" id="CHEBI:58409"/>
    </reaction>
</comment>
<gene>
    <name evidence="11" type="ORF">GGR20_002118</name>
</gene>
<comment type="cofactor">
    <cofactor evidence="2 9">
        <name>Mg(2+)</name>
        <dbReference type="ChEBI" id="CHEBI:18420"/>
    </cofactor>
</comment>
<sequence>MTDRISIISAKLLVKNWGTLSNVTLDYRHKSGTVQRLEREVYDHGSAAAMLLHDPARDTVLLVRQFRLPPLLNGDAPDLLEVCAGLLDGEAPAIAVAREALEETGHDPMDVRHVCDIYSCPGSLTEKVSLFLGLYDQDTLRHAGGGLEHEGEEIELVELDFSQALAMTRDGRIVDAKTIILLQHLALQRA</sequence>
<evidence type="ECO:0000256" key="6">
    <source>
        <dbReference type="ARBA" id="ARBA00022801"/>
    </source>
</evidence>
<dbReference type="PANTHER" id="PTHR11839:SF18">
    <property type="entry name" value="NUDIX HYDROLASE DOMAIN-CONTAINING PROTEIN"/>
    <property type="match status" value="1"/>
</dbReference>
<dbReference type="PANTHER" id="PTHR11839">
    <property type="entry name" value="UDP/ADP-SUGAR PYROPHOSPHATASE"/>
    <property type="match status" value="1"/>
</dbReference>
<dbReference type="Gene3D" id="3.90.79.10">
    <property type="entry name" value="Nucleoside Triphosphate Pyrophosphohydrolase"/>
    <property type="match status" value="1"/>
</dbReference>
<dbReference type="GO" id="GO:0046872">
    <property type="term" value="F:metal ion binding"/>
    <property type="evidence" value="ECO:0007669"/>
    <property type="project" value="UniProtKB-KW"/>
</dbReference>
<keyword evidence="12" id="KW-1185">Reference proteome</keyword>
<evidence type="ECO:0000313" key="11">
    <source>
        <dbReference type="EMBL" id="MBB4052475.1"/>
    </source>
</evidence>
<accession>A0A7W6IMR8</accession>
<comment type="similarity">
    <text evidence="3">Belongs to the Nudix hydrolase family. NudK subfamily.</text>
</comment>
<dbReference type="GO" id="GO:0005829">
    <property type="term" value="C:cytosol"/>
    <property type="evidence" value="ECO:0007669"/>
    <property type="project" value="TreeGrafter"/>
</dbReference>
<feature type="binding site" evidence="9">
    <location>
        <position position="152"/>
    </location>
    <ligand>
        <name>Mg(2+)</name>
        <dbReference type="ChEBI" id="CHEBI:18420"/>
        <label>1</label>
    </ligand>
</feature>
<feature type="binding site" evidence="9">
    <location>
        <position position="103"/>
    </location>
    <ligand>
        <name>Mg(2+)</name>
        <dbReference type="ChEBI" id="CHEBI:18420"/>
        <label>1</label>
    </ligand>
</feature>
<dbReference type="SUPFAM" id="SSF55811">
    <property type="entry name" value="Nudix"/>
    <property type="match status" value="1"/>
</dbReference>
<feature type="binding site" evidence="9">
    <location>
        <position position="84"/>
    </location>
    <ligand>
        <name>Mg(2+)</name>
        <dbReference type="ChEBI" id="CHEBI:18420"/>
        <label>1</label>
    </ligand>
</feature>
<feature type="domain" description="Nudix hydrolase" evidence="10">
    <location>
        <begin position="43"/>
        <end position="181"/>
    </location>
</feature>
<name>A0A7W6IMR8_9HYPH</name>
<keyword evidence="9" id="KW-0479">Metal-binding</keyword>
<dbReference type="InterPro" id="IPR004385">
    <property type="entry name" value="NDP_pyrophosphatase"/>
</dbReference>
<protein>
    <recommendedName>
        <fullName evidence="5">GDP-mannose pyrophosphatase</fullName>
    </recommendedName>
    <alternativeName>
        <fullName evidence="7">GDP-mannose hydrolase</fullName>
    </alternativeName>
    <alternativeName>
        <fullName evidence="8">GDPMK</fullName>
    </alternativeName>
</protein>
<evidence type="ECO:0000256" key="8">
    <source>
        <dbReference type="ARBA" id="ARBA00032272"/>
    </source>
</evidence>
<dbReference type="EMBL" id="JACIEW010000004">
    <property type="protein sequence ID" value="MBB4052475.1"/>
    <property type="molecule type" value="Genomic_DNA"/>
</dbReference>
<dbReference type="Pfam" id="PF00293">
    <property type="entry name" value="NUDIX"/>
    <property type="match status" value="1"/>
</dbReference>
<keyword evidence="6" id="KW-0378">Hydrolase</keyword>
<evidence type="ECO:0000256" key="5">
    <source>
        <dbReference type="ARBA" id="ARBA00016377"/>
    </source>
</evidence>
<dbReference type="GO" id="GO:0006753">
    <property type="term" value="P:nucleoside phosphate metabolic process"/>
    <property type="evidence" value="ECO:0007669"/>
    <property type="project" value="TreeGrafter"/>
</dbReference>
<evidence type="ECO:0000256" key="1">
    <source>
        <dbReference type="ARBA" id="ARBA00000847"/>
    </source>
</evidence>
<dbReference type="InterPro" id="IPR000086">
    <property type="entry name" value="NUDIX_hydrolase_dom"/>
</dbReference>
<evidence type="ECO:0000256" key="7">
    <source>
        <dbReference type="ARBA" id="ARBA00032162"/>
    </source>
</evidence>
<proteinExistence type="inferred from homology"/>
<dbReference type="Proteomes" id="UP000547011">
    <property type="component" value="Unassembled WGS sequence"/>
</dbReference>
<dbReference type="CDD" id="cd24157">
    <property type="entry name" value="NUDIX_GDPMK"/>
    <property type="match status" value="1"/>
</dbReference>
<evidence type="ECO:0000256" key="2">
    <source>
        <dbReference type="ARBA" id="ARBA00001946"/>
    </source>
</evidence>
<dbReference type="PROSITE" id="PS51462">
    <property type="entry name" value="NUDIX"/>
    <property type="match status" value="1"/>
</dbReference>
<dbReference type="AlphaFoldDB" id="A0A7W6IMR8"/>
<keyword evidence="9" id="KW-0460">Magnesium</keyword>
<dbReference type="GO" id="GO:0019693">
    <property type="term" value="P:ribose phosphate metabolic process"/>
    <property type="evidence" value="ECO:0007669"/>
    <property type="project" value="TreeGrafter"/>
</dbReference>
<evidence type="ECO:0000256" key="3">
    <source>
        <dbReference type="ARBA" id="ARBA00007275"/>
    </source>
</evidence>
<dbReference type="GO" id="GO:0016818">
    <property type="term" value="F:hydrolase activity, acting on acid anhydrides, in phosphorus-containing anhydrides"/>
    <property type="evidence" value="ECO:0007669"/>
    <property type="project" value="InterPro"/>
</dbReference>
<evidence type="ECO:0000256" key="9">
    <source>
        <dbReference type="PIRSR" id="PIRSR604385-2"/>
    </source>
</evidence>
<dbReference type="NCBIfam" id="TIGR00052">
    <property type="entry name" value="nudix-type nucleoside diphosphatase, YffH/AdpP family"/>
    <property type="match status" value="1"/>
</dbReference>
<dbReference type="InterPro" id="IPR015797">
    <property type="entry name" value="NUDIX_hydrolase-like_dom_sf"/>
</dbReference>
<evidence type="ECO:0000313" key="12">
    <source>
        <dbReference type="Proteomes" id="UP000547011"/>
    </source>
</evidence>
<dbReference type="RefSeq" id="WP_183311174.1">
    <property type="nucleotide sequence ID" value="NZ_JACIEW010000004.1"/>
</dbReference>
<evidence type="ECO:0000256" key="4">
    <source>
        <dbReference type="ARBA" id="ARBA00011738"/>
    </source>
</evidence>
<organism evidence="11 12">
    <name type="scientific">Devosia subaequoris</name>
    <dbReference type="NCBI Taxonomy" id="395930"/>
    <lineage>
        <taxon>Bacteria</taxon>
        <taxon>Pseudomonadati</taxon>
        <taxon>Pseudomonadota</taxon>
        <taxon>Alphaproteobacteria</taxon>
        <taxon>Hyphomicrobiales</taxon>
        <taxon>Devosiaceae</taxon>
        <taxon>Devosia</taxon>
    </lineage>
</organism>
<evidence type="ECO:0000259" key="10">
    <source>
        <dbReference type="PROSITE" id="PS51462"/>
    </source>
</evidence>